<evidence type="ECO:0000256" key="1">
    <source>
        <dbReference type="SAM" id="SignalP"/>
    </source>
</evidence>
<gene>
    <name evidence="3" type="ORF">H1P_2460005</name>
</gene>
<evidence type="ECO:0000259" key="2">
    <source>
        <dbReference type="Pfam" id="PF05860"/>
    </source>
</evidence>
<evidence type="ECO:0000313" key="3">
    <source>
        <dbReference type="EMBL" id="VEP14171.1"/>
    </source>
</evidence>
<evidence type="ECO:0000313" key="4">
    <source>
        <dbReference type="Proteomes" id="UP000320055"/>
    </source>
</evidence>
<keyword evidence="4" id="KW-1185">Reference proteome</keyword>
<accession>A0A563VRY4</accession>
<dbReference type="RefSeq" id="WP_144872566.1">
    <property type="nucleotide sequence ID" value="NZ_LR213989.1"/>
</dbReference>
<dbReference type="AlphaFoldDB" id="A0A563VRY4"/>
<dbReference type="OrthoDB" id="518142at2"/>
<reference evidence="3 4" key="1">
    <citation type="submission" date="2019-01" db="EMBL/GenBank/DDBJ databases">
        <authorList>
            <person name="Brito A."/>
        </authorList>
    </citation>
    <scope>NUCLEOTIDE SEQUENCE [LARGE SCALE GENOMIC DNA]</scope>
    <source>
        <strain evidence="3">1</strain>
    </source>
</reference>
<keyword evidence="1" id="KW-0732">Signal</keyword>
<proteinExistence type="predicted"/>
<name>A0A563VRY4_9CYAN</name>
<feature type="domain" description="Filamentous haemagglutinin FhaB/tRNA nuclease CdiA-like TPS" evidence="2">
    <location>
        <begin position="23"/>
        <end position="71"/>
    </location>
</feature>
<feature type="signal peptide" evidence="1">
    <location>
        <begin position="1"/>
        <end position="23"/>
    </location>
</feature>
<feature type="chain" id="PRO_5021929528" description="Filamentous haemagglutinin FhaB/tRNA nuclease CdiA-like TPS domain-containing protein" evidence="1">
    <location>
        <begin position="24"/>
        <end position="72"/>
    </location>
</feature>
<dbReference type="Pfam" id="PF05860">
    <property type="entry name" value="TPS"/>
    <property type="match status" value="1"/>
</dbReference>
<dbReference type="Gene3D" id="2.160.20.10">
    <property type="entry name" value="Single-stranded right-handed beta-helix, Pectin lyase-like"/>
    <property type="match status" value="1"/>
</dbReference>
<dbReference type="Proteomes" id="UP000320055">
    <property type="component" value="Unassembled WGS sequence"/>
</dbReference>
<protein>
    <recommendedName>
        <fullName evidence="2">Filamentous haemagglutinin FhaB/tRNA nuclease CdiA-like TPS domain-containing protein</fullName>
    </recommendedName>
</protein>
<sequence>MKLIESSFLGLCFVSTLISSADAQITTDGSTNTNLTPTDTGVQIDDGDSAGGNLFHSFGEFSVPNGSEAFFR</sequence>
<dbReference type="InterPro" id="IPR008638">
    <property type="entry name" value="FhaB/CdiA-like_TPS"/>
</dbReference>
<organism evidence="3 4">
    <name type="scientific">Hyella patelloides LEGE 07179</name>
    <dbReference type="NCBI Taxonomy" id="945734"/>
    <lineage>
        <taxon>Bacteria</taxon>
        <taxon>Bacillati</taxon>
        <taxon>Cyanobacteriota</taxon>
        <taxon>Cyanophyceae</taxon>
        <taxon>Pleurocapsales</taxon>
        <taxon>Hyellaceae</taxon>
        <taxon>Hyella</taxon>
    </lineage>
</organism>
<dbReference type="InterPro" id="IPR012334">
    <property type="entry name" value="Pectin_lyas_fold"/>
</dbReference>
<dbReference type="EMBL" id="CAACVJ010000164">
    <property type="protein sequence ID" value="VEP14171.1"/>
    <property type="molecule type" value="Genomic_DNA"/>
</dbReference>